<evidence type="ECO:0000256" key="6">
    <source>
        <dbReference type="ARBA" id="ARBA00023136"/>
    </source>
</evidence>
<feature type="transmembrane region" description="Helical" evidence="8">
    <location>
        <begin position="128"/>
        <end position="149"/>
    </location>
</feature>
<organism evidence="10 11">
    <name type="scientific">Dietzia aerolata</name>
    <dbReference type="NCBI Taxonomy" id="595984"/>
    <lineage>
        <taxon>Bacteria</taxon>
        <taxon>Bacillati</taxon>
        <taxon>Actinomycetota</taxon>
        <taxon>Actinomycetes</taxon>
        <taxon>Mycobacteriales</taxon>
        <taxon>Dietziaceae</taxon>
        <taxon>Dietzia</taxon>
    </lineage>
</organism>
<feature type="transmembrane region" description="Helical" evidence="8">
    <location>
        <begin position="222"/>
        <end position="243"/>
    </location>
</feature>
<gene>
    <name evidence="10" type="ORF">ACFFVD_03805</name>
</gene>
<dbReference type="Proteomes" id="UP001589700">
    <property type="component" value="Unassembled WGS sequence"/>
</dbReference>
<keyword evidence="5 8" id="KW-1133">Transmembrane helix</keyword>
<keyword evidence="4" id="KW-0378">Hydrolase</keyword>
<dbReference type="InterPro" id="IPR036938">
    <property type="entry name" value="PAP2/HPO_sf"/>
</dbReference>
<comment type="caution">
    <text evidence="10">The sequence shown here is derived from an EMBL/GenBank/DDBJ whole genome shotgun (WGS) entry which is preliminary data.</text>
</comment>
<evidence type="ECO:0000256" key="4">
    <source>
        <dbReference type="ARBA" id="ARBA00022801"/>
    </source>
</evidence>
<proteinExistence type="predicted"/>
<feature type="region of interest" description="Disordered" evidence="7">
    <location>
        <begin position="1"/>
        <end position="41"/>
    </location>
</feature>
<dbReference type="Gene3D" id="1.20.144.10">
    <property type="entry name" value="Phosphatidic acid phosphatase type 2/haloperoxidase"/>
    <property type="match status" value="2"/>
</dbReference>
<dbReference type="EMBL" id="JBHMDY010000002">
    <property type="protein sequence ID" value="MFB9258916.1"/>
    <property type="molecule type" value="Genomic_DNA"/>
</dbReference>
<evidence type="ECO:0000256" key="5">
    <source>
        <dbReference type="ARBA" id="ARBA00022989"/>
    </source>
</evidence>
<name>A0ABV5JMG5_9ACTN</name>
<dbReference type="SMART" id="SM00014">
    <property type="entry name" value="acidPPc"/>
    <property type="match status" value="1"/>
</dbReference>
<accession>A0ABV5JMG5</accession>
<evidence type="ECO:0000313" key="11">
    <source>
        <dbReference type="Proteomes" id="UP001589700"/>
    </source>
</evidence>
<reference evidence="10 11" key="1">
    <citation type="submission" date="2024-09" db="EMBL/GenBank/DDBJ databases">
        <authorList>
            <person name="Sun Q."/>
            <person name="Mori K."/>
        </authorList>
    </citation>
    <scope>NUCLEOTIDE SEQUENCE [LARGE SCALE GENOMIC DNA]</scope>
    <source>
        <strain evidence="10 11">CCM 7659</strain>
    </source>
</reference>
<dbReference type="PANTHER" id="PTHR14969">
    <property type="entry name" value="SPHINGOSINE-1-PHOSPHATE PHOSPHOHYDROLASE"/>
    <property type="match status" value="1"/>
</dbReference>
<dbReference type="InterPro" id="IPR000326">
    <property type="entry name" value="PAP2/HPO"/>
</dbReference>
<evidence type="ECO:0000259" key="9">
    <source>
        <dbReference type="SMART" id="SM00014"/>
    </source>
</evidence>
<feature type="compositionally biased region" description="Low complexity" evidence="7">
    <location>
        <begin position="21"/>
        <end position="33"/>
    </location>
</feature>
<dbReference type="SUPFAM" id="SSF48317">
    <property type="entry name" value="Acid phosphatase/Vanadium-dependent haloperoxidase"/>
    <property type="match status" value="1"/>
</dbReference>
<feature type="transmembrane region" description="Helical" evidence="8">
    <location>
        <begin position="169"/>
        <end position="188"/>
    </location>
</feature>
<keyword evidence="6 8" id="KW-0472">Membrane</keyword>
<evidence type="ECO:0000256" key="8">
    <source>
        <dbReference type="SAM" id="Phobius"/>
    </source>
</evidence>
<sequence>MSIPPIPEPPEPPESAGTRSEPGTPAEPGAPAESDQPGPPPRSWLHLAAAGLLFLLPPLAFVDLAHEVVTHGQLGFDRAVMLWVHEYETPGVTTTMSAVTELGGLAAVPIFAVICAGLLWWRGRRRDAALLAAAVIGSALLNTALKAVFQRARPDFWEHLVVEDSFSFPSGHAMASMSFAAALIVIAWRTRWRWPAVVAGLLYVAVVGLSRVYLGVHFPSDILAGWCVAIVWVTIDVVVLDGASRRRERVRGS</sequence>
<evidence type="ECO:0000256" key="2">
    <source>
        <dbReference type="ARBA" id="ARBA00022475"/>
    </source>
</evidence>
<evidence type="ECO:0000256" key="7">
    <source>
        <dbReference type="SAM" id="MobiDB-lite"/>
    </source>
</evidence>
<feature type="transmembrane region" description="Helical" evidence="8">
    <location>
        <begin position="102"/>
        <end position="121"/>
    </location>
</feature>
<feature type="compositionally biased region" description="Pro residues" evidence="7">
    <location>
        <begin position="1"/>
        <end position="13"/>
    </location>
</feature>
<feature type="domain" description="Phosphatidic acid phosphatase type 2/haloperoxidase" evidence="9">
    <location>
        <begin position="125"/>
        <end position="237"/>
    </location>
</feature>
<dbReference type="RefSeq" id="WP_182633109.1">
    <property type="nucleotide sequence ID" value="NZ_JAALDM010000225.1"/>
</dbReference>
<keyword evidence="2" id="KW-1003">Cell membrane</keyword>
<protein>
    <submittedName>
        <fullName evidence="10">Phosphatase PAP2 family protein</fullName>
    </submittedName>
</protein>
<dbReference type="Pfam" id="PF01569">
    <property type="entry name" value="PAP2"/>
    <property type="match status" value="1"/>
</dbReference>
<keyword evidence="11" id="KW-1185">Reference proteome</keyword>
<feature type="transmembrane region" description="Helical" evidence="8">
    <location>
        <begin position="195"/>
        <end position="216"/>
    </location>
</feature>
<evidence type="ECO:0000256" key="3">
    <source>
        <dbReference type="ARBA" id="ARBA00022692"/>
    </source>
</evidence>
<evidence type="ECO:0000313" key="10">
    <source>
        <dbReference type="EMBL" id="MFB9258916.1"/>
    </source>
</evidence>
<evidence type="ECO:0000256" key="1">
    <source>
        <dbReference type="ARBA" id="ARBA00004651"/>
    </source>
</evidence>
<dbReference type="PANTHER" id="PTHR14969:SF62">
    <property type="entry name" value="DECAPRENYLPHOSPHORYL-5-PHOSPHORIBOSE PHOSPHATASE RV3807C-RELATED"/>
    <property type="match status" value="1"/>
</dbReference>
<comment type="subcellular location">
    <subcellularLocation>
        <location evidence="1">Cell membrane</location>
        <topology evidence="1">Multi-pass membrane protein</topology>
    </subcellularLocation>
</comment>
<dbReference type="CDD" id="cd03392">
    <property type="entry name" value="PAP2_like_2"/>
    <property type="match status" value="1"/>
</dbReference>
<keyword evidence="3 8" id="KW-0812">Transmembrane</keyword>